<dbReference type="InterPro" id="IPR043129">
    <property type="entry name" value="ATPase_NBD"/>
</dbReference>
<gene>
    <name evidence="2" type="ORF">GCM10010995_01580</name>
</gene>
<protein>
    <submittedName>
        <fullName evidence="2">Sugar kinase</fullName>
    </submittedName>
</protein>
<comment type="caution">
    <text evidence="2">The sequence shown here is derived from an EMBL/GenBank/DDBJ whole genome shotgun (WGS) entry which is preliminary data.</text>
</comment>
<accession>A0A8J2Z1V4</accession>
<organism evidence="2 3">
    <name type="scientific">Cysteiniphilum litorale</name>
    <dbReference type="NCBI Taxonomy" id="2056700"/>
    <lineage>
        <taxon>Bacteria</taxon>
        <taxon>Pseudomonadati</taxon>
        <taxon>Pseudomonadota</taxon>
        <taxon>Gammaproteobacteria</taxon>
        <taxon>Thiotrichales</taxon>
        <taxon>Fastidiosibacteraceae</taxon>
        <taxon>Cysteiniphilum</taxon>
    </lineage>
</organism>
<dbReference type="AlphaFoldDB" id="A0A8J2Z1V4"/>
<sequence>MKSYLCFDLGGTYTKYALIDLAGNIVTADKYHTGEIIDPEALLQQFIVRFVELKKTYHIVGVGFSCHGIVDPQRGCIAFGSPYVKALENYPLVERFKQETGVELVVIENDVNAAAIGEAVYWQESHYQNYLFLTLGTSIGGAIIINGQLYRGFNNAAGEFGYLLTNAQDNQQNSGKAQNMLPGAWESYASAKALLVSYCAATQCKEVSIAHFKEQLFNKNPIALQVFEAYLHQVVVGLISLTHILAPELIIIGGAISEETFFIKALRQRFQEKVLPFYNEVKIMPAHLGNHAGVQGVAVLLNKMKVC</sequence>
<dbReference type="GO" id="GO:0016301">
    <property type="term" value="F:kinase activity"/>
    <property type="evidence" value="ECO:0007669"/>
    <property type="project" value="UniProtKB-KW"/>
</dbReference>
<evidence type="ECO:0000313" key="2">
    <source>
        <dbReference type="EMBL" id="GGF88056.1"/>
    </source>
</evidence>
<dbReference type="RefSeq" id="WP_117001235.1">
    <property type="nucleotide sequence ID" value="NZ_BMJS01000001.1"/>
</dbReference>
<keyword evidence="2" id="KW-0418">Kinase</keyword>
<dbReference type="PANTHER" id="PTHR18964">
    <property type="entry name" value="ROK (REPRESSOR, ORF, KINASE) FAMILY"/>
    <property type="match status" value="1"/>
</dbReference>
<dbReference type="OrthoDB" id="9810372at2"/>
<evidence type="ECO:0000256" key="1">
    <source>
        <dbReference type="ARBA" id="ARBA00006479"/>
    </source>
</evidence>
<name>A0A8J2Z1V4_9GAMM</name>
<dbReference type="EMBL" id="BMJS01000001">
    <property type="protein sequence ID" value="GGF88056.1"/>
    <property type="molecule type" value="Genomic_DNA"/>
</dbReference>
<evidence type="ECO:0000313" key="3">
    <source>
        <dbReference type="Proteomes" id="UP000636949"/>
    </source>
</evidence>
<dbReference type="InterPro" id="IPR000600">
    <property type="entry name" value="ROK"/>
</dbReference>
<reference evidence="2" key="2">
    <citation type="submission" date="2020-09" db="EMBL/GenBank/DDBJ databases">
        <authorList>
            <person name="Sun Q."/>
            <person name="Zhou Y."/>
        </authorList>
    </citation>
    <scope>NUCLEOTIDE SEQUENCE</scope>
    <source>
        <strain evidence="2">CGMCC 1.15758</strain>
    </source>
</reference>
<proteinExistence type="inferred from homology"/>
<dbReference type="Proteomes" id="UP000636949">
    <property type="component" value="Unassembled WGS sequence"/>
</dbReference>
<dbReference type="Pfam" id="PF00480">
    <property type="entry name" value="ROK"/>
    <property type="match status" value="1"/>
</dbReference>
<keyword evidence="2" id="KW-0808">Transferase</keyword>
<comment type="similarity">
    <text evidence="1">Belongs to the ROK (NagC/XylR) family.</text>
</comment>
<dbReference type="Gene3D" id="3.30.420.40">
    <property type="match status" value="2"/>
</dbReference>
<reference evidence="2" key="1">
    <citation type="journal article" date="2014" name="Int. J. Syst. Evol. Microbiol.">
        <title>Complete genome sequence of Corynebacterium casei LMG S-19264T (=DSM 44701T), isolated from a smear-ripened cheese.</title>
        <authorList>
            <consortium name="US DOE Joint Genome Institute (JGI-PGF)"/>
            <person name="Walter F."/>
            <person name="Albersmeier A."/>
            <person name="Kalinowski J."/>
            <person name="Ruckert C."/>
        </authorList>
    </citation>
    <scope>NUCLEOTIDE SEQUENCE</scope>
    <source>
        <strain evidence="2">CGMCC 1.15758</strain>
    </source>
</reference>
<dbReference type="PANTHER" id="PTHR18964:SF149">
    <property type="entry name" value="BIFUNCTIONAL UDP-N-ACETYLGLUCOSAMINE 2-EPIMERASE_N-ACETYLMANNOSAMINE KINASE"/>
    <property type="match status" value="1"/>
</dbReference>
<dbReference type="SUPFAM" id="SSF53067">
    <property type="entry name" value="Actin-like ATPase domain"/>
    <property type="match status" value="1"/>
</dbReference>
<keyword evidence="3" id="KW-1185">Reference proteome</keyword>